<dbReference type="EMBL" id="MNAD01001309">
    <property type="protein sequence ID" value="OJT06420.1"/>
    <property type="molecule type" value="Genomic_DNA"/>
</dbReference>
<name>A0A1M2VFS0_TRAPU</name>
<sequence length="189" mass="21638">MRYALPRTLAHAVNRRPTPQARSVVLSLLKEKQPVTVQELYTFVQEQQAHEAPSTAEADESSEPVIPSMRYLKKVILPDLEQSGKVEKAHTKQVLTEAELEALKTNMGKKSKKASTLPSHVELWRWQLKEARPQAPAPVETKLYGSEVGLGADWSHLNKRRQRGRQEKIREDMKWLKQLRQAREDTPTS</sequence>
<reference evidence="1 2" key="1">
    <citation type="submission" date="2016-10" db="EMBL/GenBank/DDBJ databases">
        <title>Genome sequence of the basidiomycete white-rot fungus Trametes pubescens.</title>
        <authorList>
            <person name="Makela M.R."/>
            <person name="Granchi Z."/>
            <person name="Peng M."/>
            <person name="De Vries R.P."/>
            <person name="Grigoriev I."/>
            <person name="Riley R."/>
            <person name="Hilden K."/>
        </authorList>
    </citation>
    <scope>NUCLEOTIDE SEQUENCE [LARGE SCALE GENOMIC DNA]</scope>
    <source>
        <strain evidence="1 2">FBCC735</strain>
    </source>
</reference>
<comment type="caution">
    <text evidence="1">The sequence shown here is derived from an EMBL/GenBank/DDBJ whole genome shotgun (WGS) entry which is preliminary data.</text>
</comment>
<evidence type="ECO:0000313" key="1">
    <source>
        <dbReference type="EMBL" id="OJT06420.1"/>
    </source>
</evidence>
<dbReference type="OrthoDB" id="2587968at2759"/>
<gene>
    <name evidence="1" type="ORF">TRAPUB_2695</name>
</gene>
<organism evidence="1 2">
    <name type="scientific">Trametes pubescens</name>
    <name type="common">White-rot fungus</name>
    <dbReference type="NCBI Taxonomy" id="154538"/>
    <lineage>
        <taxon>Eukaryota</taxon>
        <taxon>Fungi</taxon>
        <taxon>Dikarya</taxon>
        <taxon>Basidiomycota</taxon>
        <taxon>Agaricomycotina</taxon>
        <taxon>Agaricomycetes</taxon>
        <taxon>Polyporales</taxon>
        <taxon>Polyporaceae</taxon>
        <taxon>Trametes</taxon>
    </lineage>
</organism>
<dbReference type="AlphaFoldDB" id="A0A1M2VFS0"/>
<evidence type="ECO:0000313" key="2">
    <source>
        <dbReference type="Proteomes" id="UP000184267"/>
    </source>
</evidence>
<keyword evidence="2" id="KW-1185">Reference proteome</keyword>
<accession>A0A1M2VFS0</accession>
<protein>
    <submittedName>
        <fullName evidence="1">Uncharacterized protein</fullName>
    </submittedName>
</protein>
<dbReference type="OMA" id="IREDMKW"/>
<dbReference type="Proteomes" id="UP000184267">
    <property type="component" value="Unassembled WGS sequence"/>
</dbReference>
<proteinExistence type="predicted"/>